<dbReference type="InterPro" id="IPR027838">
    <property type="entry name" value="DUF4585"/>
</dbReference>
<organism evidence="3 4">
    <name type="scientific">Champsocephalus gunnari</name>
    <name type="common">Mackerel icefish</name>
    <dbReference type="NCBI Taxonomy" id="52237"/>
    <lineage>
        <taxon>Eukaryota</taxon>
        <taxon>Metazoa</taxon>
        <taxon>Chordata</taxon>
        <taxon>Craniata</taxon>
        <taxon>Vertebrata</taxon>
        <taxon>Euteleostomi</taxon>
        <taxon>Actinopterygii</taxon>
        <taxon>Neopterygii</taxon>
        <taxon>Teleostei</taxon>
        <taxon>Neoteleostei</taxon>
        <taxon>Acanthomorphata</taxon>
        <taxon>Eupercaria</taxon>
        <taxon>Perciformes</taxon>
        <taxon>Notothenioidei</taxon>
        <taxon>Channichthyidae</taxon>
        <taxon>Champsocephalus</taxon>
    </lineage>
</organism>
<proteinExistence type="predicted"/>
<dbReference type="Pfam" id="PF15232">
    <property type="entry name" value="DUF4585"/>
    <property type="match status" value="1"/>
</dbReference>
<dbReference type="Proteomes" id="UP001331515">
    <property type="component" value="Unassembled WGS sequence"/>
</dbReference>
<evidence type="ECO:0000256" key="1">
    <source>
        <dbReference type="SAM" id="MobiDB-lite"/>
    </source>
</evidence>
<reference evidence="3 4" key="1">
    <citation type="journal article" date="2023" name="Mol. Biol. Evol.">
        <title>Genomics of Secondarily Temperate Adaptation in the Only Non-Antarctic Icefish.</title>
        <authorList>
            <person name="Rivera-Colon A.G."/>
            <person name="Rayamajhi N."/>
            <person name="Minhas B.F."/>
            <person name="Madrigal G."/>
            <person name="Bilyk K.T."/>
            <person name="Yoon V."/>
            <person name="Hune M."/>
            <person name="Gregory S."/>
            <person name="Cheng C.H.C."/>
            <person name="Catchen J.M."/>
        </authorList>
    </citation>
    <scope>NUCLEOTIDE SEQUENCE [LARGE SCALE GENOMIC DNA]</scope>
    <source>
        <tissue evidence="3">White muscle</tissue>
    </source>
</reference>
<feature type="compositionally biased region" description="Polar residues" evidence="1">
    <location>
        <begin position="570"/>
        <end position="584"/>
    </location>
</feature>
<dbReference type="PANTHER" id="PTHR33775:SF4">
    <property type="entry name" value="CHROMOSOME 4 OPEN READING FRAME 54"/>
    <property type="match status" value="1"/>
</dbReference>
<feature type="compositionally biased region" description="Basic and acidic residues" evidence="1">
    <location>
        <begin position="249"/>
        <end position="260"/>
    </location>
</feature>
<feature type="region of interest" description="Disordered" evidence="1">
    <location>
        <begin position="91"/>
        <end position="139"/>
    </location>
</feature>
<evidence type="ECO:0000313" key="3">
    <source>
        <dbReference type="EMBL" id="KAK5926413.1"/>
    </source>
</evidence>
<accession>A0AAN8DY61</accession>
<evidence type="ECO:0000259" key="2">
    <source>
        <dbReference type="Pfam" id="PF15232"/>
    </source>
</evidence>
<feature type="domain" description="DUF4585" evidence="2">
    <location>
        <begin position="708"/>
        <end position="776"/>
    </location>
</feature>
<dbReference type="InterPro" id="IPR052303">
    <property type="entry name" value="CEFIP"/>
</dbReference>
<comment type="caution">
    <text evidence="3">The sequence shown here is derived from an EMBL/GenBank/DDBJ whole genome shotgun (WGS) entry which is preliminary data.</text>
</comment>
<dbReference type="PANTHER" id="PTHR33775">
    <property type="entry name" value="CARDIAC-ENRICHED FHL2-INTERACTING PROTEIN-RELATED"/>
    <property type="match status" value="1"/>
</dbReference>
<feature type="region of interest" description="Disordered" evidence="1">
    <location>
        <begin position="570"/>
        <end position="590"/>
    </location>
</feature>
<protein>
    <recommendedName>
        <fullName evidence="2">DUF4585 domain-containing protein</fullName>
    </recommendedName>
</protein>
<sequence>MEAAEETLTYRDDTLLHRKLLPKDKHKDTTEQISEVSNYVDLDMKPDGAKTVKVTFTGEGNQLSVIKCEHSKQGEHDDEGEIISEDLVGEKLEDPPVPEPVFGEPPMEIKLPTTESEDQRQADPSECSEPVRSERDELQYTDMYLNSKTESDDGTSAGLSDQCGSDAVEDESHYITTHEIQLTELDHDVDYDLGRGTCWDFEDDNLVYSFVDYASFESDDSQEGILILGDRSQPKVQSGAVVSSEQDDSDRCDSDKCTSSDESVFKNHSGDANMGKIHLSIKTSSRAVHEPVCDNTKHVRDGSHLSLVSSGSRVGPFIPAPGRQHLASKLGRKDINEYSSGASSSISELDDADKEVRNLTAKSFRSLACPYFDAINLSTSIKTNVKQPAAEVSQIQAEENTPSHCTASRAPLVASKHPDQIDNQQKIETKLTKQRQEKLACETAERRNEPKIPKQAALEKLKAAVKTMEQLYVFDRNEWKRKTQAPQTIRDSHVMSLIAREEHGAEELETITDRTPQSQEDKGALNIIHVPYDDEMFKTQPQLNKTFSNKRVLHLGNRAQVSISSVRKPIPQSSALQTSSTMKSPKTPVAPFSVKIEPPKHGQAEQGKVKIIPTNPTVAPACSDSENYLTIPGLGYMNEIKLLNREHLSSQIKTEDRKTAEQKRSPLIMEYPTSSIYHHAATTGPQAQQQVLCFSPSVPTVSPTGEVFPQTQRKMLLDPTTGHYYLVDTPIQATTKRLFDPETGQYVDVPMSHSPLAPVSPVPLSLSPLALNPGAFAPTYMVYPGFIPSPTLTAQAVLPQSPCHPEYAGAEKVKFAKIPMPEMNPSGAESAYYSATGGASQVPLQLPVSLGYVTSRGSAASSDRKPVISITTQQGPRIIAPPSFDGTTMSFVVEHR</sequence>
<dbReference type="AlphaFoldDB" id="A0AAN8DY61"/>
<feature type="region of interest" description="Disordered" evidence="1">
    <location>
        <begin position="236"/>
        <end position="260"/>
    </location>
</feature>
<gene>
    <name evidence="3" type="ORF">CgunFtcFv8_021988</name>
</gene>
<feature type="compositionally biased region" description="Basic and acidic residues" evidence="1">
    <location>
        <begin position="117"/>
        <end position="138"/>
    </location>
</feature>
<dbReference type="EMBL" id="JAURVH010001519">
    <property type="protein sequence ID" value="KAK5926413.1"/>
    <property type="molecule type" value="Genomic_DNA"/>
</dbReference>
<keyword evidence="4" id="KW-1185">Reference proteome</keyword>
<evidence type="ECO:0000313" key="4">
    <source>
        <dbReference type="Proteomes" id="UP001331515"/>
    </source>
</evidence>
<name>A0AAN8DY61_CHAGU</name>